<dbReference type="Pfam" id="PF04055">
    <property type="entry name" value="Radical_SAM"/>
    <property type="match status" value="1"/>
</dbReference>
<protein>
    <submittedName>
        <fullName evidence="7">Radical SAM protein</fullName>
    </submittedName>
</protein>
<keyword evidence="5" id="KW-0411">Iron-sulfur</keyword>
<dbReference type="InterPro" id="IPR058240">
    <property type="entry name" value="rSAM_sf"/>
</dbReference>
<evidence type="ECO:0000256" key="3">
    <source>
        <dbReference type="ARBA" id="ARBA00022723"/>
    </source>
</evidence>
<dbReference type="SFLD" id="SFLDG01095">
    <property type="entry name" value="Uncharacterised_Radical_SAM_Su"/>
    <property type="match status" value="1"/>
</dbReference>
<dbReference type="Gene3D" id="3.80.30.20">
    <property type="entry name" value="tm_1862 like domain"/>
    <property type="match status" value="1"/>
</dbReference>
<dbReference type="SFLD" id="SFLDS00029">
    <property type="entry name" value="Radical_SAM"/>
    <property type="match status" value="1"/>
</dbReference>
<evidence type="ECO:0000259" key="6">
    <source>
        <dbReference type="PROSITE" id="PS51918"/>
    </source>
</evidence>
<dbReference type="PANTHER" id="PTHR43409:SF4">
    <property type="entry name" value="RADICAL SAM SUPERFAMILY PROTEIN"/>
    <property type="match status" value="1"/>
</dbReference>
<feature type="domain" description="Radical SAM core" evidence="6">
    <location>
        <begin position="14"/>
        <end position="247"/>
    </location>
</feature>
<dbReference type="PROSITE" id="PS51918">
    <property type="entry name" value="RADICAL_SAM"/>
    <property type="match status" value="1"/>
</dbReference>
<evidence type="ECO:0000256" key="4">
    <source>
        <dbReference type="ARBA" id="ARBA00023004"/>
    </source>
</evidence>
<comment type="caution">
    <text evidence="7">The sequence shown here is derived from an EMBL/GenBank/DDBJ whole genome shotgun (WGS) entry which is preliminary data.</text>
</comment>
<accession>A0ABT7Y0Q5</accession>
<keyword evidence="4" id="KW-0408">Iron</keyword>
<dbReference type="InterPro" id="IPR006638">
    <property type="entry name" value="Elp3/MiaA/NifB-like_rSAM"/>
</dbReference>
<dbReference type="Proteomes" id="UP001169719">
    <property type="component" value="Unassembled WGS sequence"/>
</dbReference>
<gene>
    <name evidence="7" type="ORF">QWJ08_08015</name>
</gene>
<dbReference type="RefSeq" id="WP_289961459.1">
    <property type="nucleotide sequence ID" value="NZ_JAUEOZ010000001.1"/>
</dbReference>
<name>A0ABT7Y0Q5_9VIBR</name>
<dbReference type="SMART" id="SM00729">
    <property type="entry name" value="Elp3"/>
    <property type="match status" value="1"/>
</dbReference>
<evidence type="ECO:0000256" key="5">
    <source>
        <dbReference type="ARBA" id="ARBA00023014"/>
    </source>
</evidence>
<organism evidence="7 8">
    <name type="scientific">Vibrio agarivorans</name>
    <dbReference type="NCBI Taxonomy" id="153622"/>
    <lineage>
        <taxon>Bacteria</taxon>
        <taxon>Pseudomonadati</taxon>
        <taxon>Pseudomonadota</taxon>
        <taxon>Gammaproteobacteria</taxon>
        <taxon>Vibrionales</taxon>
        <taxon>Vibrionaceae</taxon>
        <taxon>Vibrio</taxon>
    </lineage>
</organism>
<reference evidence="7" key="1">
    <citation type="submission" date="2024-05" db="EMBL/GenBank/DDBJ databases">
        <title>Genome Sequences of Four Agar- Degrading Marine Bacteria.</title>
        <authorList>
            <person name="Phillips E.K."/>
            <person name="Shaffer J.C."/>
            <person name="Henson M.W."/>
            <person name="Temperton B."/>
            <person name="Thrash C.J."/>
            <person name="Martin M.O."/>
        </authorList>
    </citation>
    <scope>NUCLEOTIDE SEQUENCE</scope>
    <source>
        <strain evidence="7">EKP203</strain>
    </source>
</reference>
<dbReference type="PANTHER" id="PTHR43409">
    <property type="entry name" value="ANAEROBIC MAGNESIUM-PROTOPORPHYRIN IX MONOMETHYL ESTER CYCLASE-RELATED"/>
    <property type="match status" value="1"/>
</dbReference>
<dbReference type="InterPro" id="IPR023404">
    <property type="entry name" value="rSAM_horseshoe"/>
</dbReference>
<evidence type="ECO:0000256" key="2">
    <source>
        <dbReference type="ARBA" id="ARBA00022691"/>
    </source>
</evidence>
<dbReference type="InterPro" id="IPR051198">
    <property type="entry name" value="BchE-like"/>
</dbReference>
<keyword evidence="3" id="KW-0479">Metal-binding</keyword>
<evidence type="ECO:0000313" key="8">
    <source>
        <dbReference type="Proteomes" id="UP001169719"/>
    </source>
</evidence>
<dbReference type="SFLD" id="SFLDG01082">
    <property type="entry name" value="B12-binding_domain_containing"/>
    <property type="match status" value="1"/>
</dbReference>
<evidence type="ECO:0000313" key="7">
    <source>
        <dbReference type="EMBL" id="MDN2481339.1"/>
    </source>
</evidence>
<proteinExistence type="predicted"/>
<dbReference type="EMBL" id="JAUEOZ010000001">
    <property type="protein sequence ID" value="MDN2481339.1"/>
    <property type="molecule type" value="Genomic_DNA"/>
</dbReference>
<keyword evidence="2" id="KW-0949">S-adenosyl-L-methionine</keyword>
<sequence length="342" mass="38888">MSQLHFQQGPIRPPSEANSLLIRTTQGCPWNKCSFCTLFKGMEFSIRPIEEIKNDIWAAKAFYKGRKFESCFLQDGDSFAMETSDLIEVLNTLKQAFPDLKQISSYGRAQTMTKKSAQEMKAICDAGLNMLYCGMESGSIDVLKKMKKGITPKSILKSAKHAKQAGMKMMTFIILGLGGKELSQEHVTETANLLNQIDPEEIRLLSLAVKQGTELDDMVKSGRFTPLNEQEMVLEQKALIEQLNGISSRYGNFHSINLLMEINGVLPQDKARFLSTIDDFLSLPIEKQYNFILGRRIHYYTELSDMNNQLYFDTVQNELAKTDMSNPVVLDDVFYQLRQRMI</sequence>
<dbReference type="InterPro" id="IPR007197">
    <property type="entry name" value="rSAM"/>
</dbReference>
<keyword evidence="8" id="KW-1185">Reference proteome</keyword>
<comment type="cofactor">
    <cofactor evidence="1">
        <name>[4Fe-4S] cluster</name>
        <dbReference type="ChEBI" id="CHEBI:49883"/>
    </cofactor>
</comment>
<evidence type="ECO:0000256" key="1">
    <source>
        <dbReference type="ARBA" id="ARBA00001966"/>
    </source>
</evidence>
<dbReference type="SUPFAM" id="SSF102114">
    <property type="entry name" value="Radical SAM enzymes"/>
    <property type="match status" value="1"/>
</dbReference>